<accession>E3QMH4</accession>
<dbReference type="AlphaFoldDB" id="E3QMH4"/>
<dbReference type="SUPFAM" id="SSF53335">
    <property type="entry name" value="S-adenosyl-L-methionine-dependent methyltransferases"/>
    <property type="match status" value="1"/>
</dbReference>
<dbReference type="InterPro" id="IPR002877">
    <property type="entry name" value="RNA_MeTrfase_FtsJ_dom"/>
</dbReference>
<evidence type="ECO:0000313" key="2">
    <source>
        <dbReference type="EMBL" id="EFQ32062.1"/>
    </source>
</evidence>
<keyword evidence="3" id="KW-1185">Reference proteome</keyword>
<gene>
    <name evidence="2" type="ORF">GLRG_07206</name>
</gene>
<dbReference type="HOGENOM" id="CLU_043071_0_0_1"/>
<evidence type="ECO:0000259" key="1">
    <source>
        <dbReference type="Pfam" id="PF01728"/>
    </source>
</evidence>
<dbReference type="GeneID" id="24412571"/>
<feature type="domain" description="Ribosomal RNA methyltransferase FtsJ" evidence="1">
    <location>
        <begin position="81"/>
        <end position="261"/>
    </location>
</feature>
<reference evidence="3" key="1">
    <citation type="journal article" date="2012" name="Nat. Genet.">
        <title>Lifestyle transitions in plant pathogenic Colletotrichum fungi deciphered by genome and transcriptome analyses.</title>
        <authorList>
            <person name="O'Connell R.J."/>
            <person name="Thon M.R."/>
            <person name="Hacquard S."/>
            <person name="Amyotte S.G."/>
            <person name="Kleemann J."/>
            <person name="Torres M.F."/>
            <person name="Damm U."/>
            <person name="Buiate E.A."/>
            <person name="Epstein L."/>
            <person name="Alkan N."/>
            <person name="Altmueller J."/>
            <person name="Alvarado-Balderrama L."/>
            <person name="Bauser C.A."/>
            <person name="Becker C."/>
            <person name="Birren B.W."/>
            <person name="Chen Z."/>
            <person name="Choi J."/>
            <person name="Crouch J.A."/>
            <person name="Duvick J.P."/>
            <person name="Farman M.A."/>
            <person name="Gan P."/>
            <person name="Heiman D."/>
            <person name="Henrissat B."/>
            <person name="Howard R.J."/>
            <person name="Kabbage M."/>
            <person name="Koch C."/>
            <person name="Kracher B."/>
            <person name="Kubo Y."/>
            <person name="Law A.D."/>
            <person name="Lebrun M.-H."/>
            <person name="Lee Y.-H."/>
            <person name="Miyara I."/>
            <person name="Moore N."/>
            <person name="Neumann U."/>
            <person name="Nordstroem K."/>
            <person name="Panaccione D.G."/>
            <person name="Panstruga R."/>
            <person name="Place M."/>
            <person name="Proctor R.H."/>
            <person name="Prusky D."/>
            <person name="Rech G."/>
            <person name="Reinhardt R."/>
            <person name="Rollins J.A."/>
            <person name="Rounsley S."/>
            <person name="Schardl C.L."/>
            <person name="Schwartz D.C."/>
            <person name="Shenoy N."/>
            <person name="Shirasu K."/>
            <person name="Sikhakolli U.R."/>
            <person name="Stueber K."/>
            <person name="Sukno S.A."/>
            <person name="Sweigard J.A."/>
            <person name="Takano Y."/>
            <person name="Takahara H."/>
            <person name="Trail F."/>
            <person name="van der Does H.C."/>
            <person name="Voll L.M."/>
            <person name="Will I."/>
            <person name="Young S."/>
            <person name="Zeng Q."/>
            <person name="Zhang J."/>
            <person name="Zhou S."/>
            <person name="Dickman M.B."/>
            <person name="Schulze-Lefert P."/>
            <person name="Ver Loren van Themaat E."/>
            <person name="Ma L.-J."/>
            <person name="Vaillancourt L.J."/>
        </authorList>
    </citation>
    <scope>NUCLEOTIDE SEQUENCE [LARGE SCALE GENOMIC DNA]</scope>
    <source>
        <strain evidence="3">M1.001 / M2 / FGSC 10212</strain>
    </source>
</reference>
<dbReference type="eggNOG" id="ENOG502S5H8">
    <property type="taxonomic scope" value="Eukaryota"/>
</dbReference>
<protein>
    <recommendedName>
        <fullName evidence="1">Ribosomal RNA methyltransferase FtsJ domain-containing protein</fullName>
    </recommendedName>
</protein>
<dbReference type="RefSeq" id="XP_008096082.1">
    <property type="nucleotide sequence ID" value="XM_008097891.1"/>
</dbReference>
<organism evidence="3">
    <name type="scientific">Colletotrichum graminicola (strain M1.001 / M2 / FGSC 10212)</name>
    <name type="common">Maize anthracnose fungus</name>
    <name type="synonym">Glomerella graminicola</name>
    <dbReference type="NCBI Taxonomy" id="645133"/>
    <lineage>
        <taxon>Eukaryota</taxon>
        <taxon>Fungi</taxon>
        <taxon>Dikarya</taxon>
        <taxon>Ascomycota</taxon>
        <taxon>Pezizomycotina</taxon>
        <taxon>Sordariomycetes</taxon>
        <taxon>Hypocreomycetidae</taxon>
        <taxon>Glomerellales</taxon>
        <taxon>Glomerellaceae</taxon>
        <taxon>Colletotrichum</taxon>
        <taxon>Colletotrichum graminicola species complex</taxon>
    </lineage>
</organism>
<dbReference type="VEuPathDB" id="FungiDB:GLRG_07206"/>
<dbReference type="GO" id="GO:0008168">
    <property type="term" value="F:methyltransferase activity"/>
    <property type="evidence" value="ECO:0007669"/>
    <property type="project" value="InterPro"/>
</dbReference>
<proteinExistence type="predicted"/>
<sequence>MFERSGDIIVEFLRTNVPEFARLSAGWENPAGDTYFRKQRQAADSADEKLSAIFYNMMKDIGVELHRKLYAFTIKGPPLGQKRILDMCMAPGGFLAIALQKNPGAHALGFSLPVSQGGFQRLLSPSKNVEVKFMDITMLVQDMGATDIPSNHPDSDHFIRQQQLGPQDKFHLVLCDGQVLRQHQEFRAQYRERCEARRLTATQLALGLEHLEPGGTMVVLLHKVEAWDTVLLLWKFSKFSTVRLFKPTKRHVNRSSFYMVASKVQSLSAAATAAIKVWKEVWRVATFDLNGEMKHNWREEEPSAKELIDEFGDQLIRLGKHIWKTQADALEKAAFIRG</sequence>
<name>E3QMH4_COLGM</name>
<dbReference type="OrthoDB" id="417125at2759"/>
<dbReference type="InterPro" id="IPR029063">
    <property type="entry name" value="SAM-dependent_MTases_sf"/>
</dbReference>
<dbReference type="EMBL" id="GG697359">
    <property type="protein sequence ID" value="EFQ32062.1"/>
    <property type="molecule type" value="Genomic_DNA"/>
</dbReference>
<dbReference type="GO" id="GO:0032259">
    <property type="term" value="P:methylation"/>
    <property type="evidence" value="ECO:0007669"/>
    <property type="project" value="InterPro"/>
</dbReference>
<dbReference type="Proteomes" id="UP000008782">
    <property type="component" value="Unassembled WGS sequence"/>
</dbReference>
<dbReference type="Gene3D" id="3.40.50.150">
    <property type="entry name" value="Vaccinia Virus protein VP39"/>
    <property type="match status" value="1"/>
</dbReference>
<dbReference type="STRING" id="645133.E3QMH4"/>
<dbReference type="Pfam" id="PF01728">
    <property type="entry name" value="FtsJ"/>
    <property type="match status" value="1"/>
</dbReference>
<evidence type="ECO:0000313" key="3">
    <source>
        <dbReference type="Proteomes" id="UP000008782"/>
    </source>
</evidence>